<organism evidence="2 3">
    <name type="scientific">Ketobacter alkanivorans</name>
    <dbReference type="NCBI Taxonomy" id="1917421"/>
    <lineage>
        <taxon>Bacteria</taxon>
        <taxon>Pseudomonadati</taxon>
        <taxon>Pseudomonadota</taxon>
        <taxon>Gammaproteobacteria</taxon>
        <taxon>Pseudomonadales</taxon>
        <taxon>Ketobacteraceae</taxon>
        <taxon>Ketobacter</taxon>
    </lineage>
</organism>
<dbReference type="OrthoDB" id="6188167at2"/>
<keyword evidence="3" id="KW-1185">Reference proteome</keyword>
<dbReference type="KEGG" id="kak:Kalk_17530"/>
<name>A0A2K9LPB1_9GAMM</name>
<dbReference type="EMBL" id="CP022684">
    <property type="protein sequence ID" value="AUM14113.1"/>
    <property type="molecule type" value="Genomic_DNA"/>
</dbReference>
<feature type="compositionally biased region" description="Basic and acidic residues" evidence="1">
    <location>
        <begin position="256"/>
        <end position="269"/>
    </location>
</feature>
<dbReference type="Proteomes" id="UP000235116">
    <property type="component" value="Chromosome"/>
</dbReference>
<evidence type="ECO:0000256" key="1">
    <source>
        <dbReference type="SAM" id="MobiDB-lite"/>
    </source>
</evidence>
<sequence>MNQKPELRCVSGSNVPAAASGSTTMQNDKPQSNNGLPSVLMKARRAALEELHQLLGDVFDKADDTFFEYAEKAGNDKDKDVYIETMRQLRLNRKEIERNFYQHLNILFKKLPHSGEARDGVELEAVSSLESLSLLGNDDLEMNVALDSMAAKAKGKFADKIYQLNTRMEAVLVHGHIKVSDKNNPFHPQHVCEAFNGASQVVQCDIKNRLVLYKLFDKFVISDFDVVLDTANAVLADAGVLPDLKGTPKLASLRRKSAETKPEQSKADGQESVAKQAANEFFGQLQMLLASVRGVPTVTDMVTGPIGSSAVDAREMTNAELFEILSRLQQVQPQGEDVINGKISLPKVNVRGVVSNMLRQRESQQGPERVGQTDSDVINLVSMLFDFILDDDNLPVPVKALLGRLQIPYLKLAIQDYGFFSRSGHPARKLLNELARAGIGLNEDPDHLQRDMVFKKIQSTAQRILSEYQKDSSLFEELLHDFGQFMQTEVRRSQMIEQRTKAAEEGKAKAQLAEKTALETVRHRLDGKTAPEVVVRLLTDGWMSVLKLVFLKYGPESNNWLGAVKTIDHLLLSVTPTADAAARKRLFNIVPILLKNLRQGLNSVSFNPFEMGEMLTELEQLQMQVLRGEAPGQLDGDRKDPAKDLVAAVTEDMERMGASPVIPVATKGAAQQTARNVRAEQVIELEALAENDPYLQQAKGLNVGAWLEFRGDNGAKTRCKLAAHIKSADKMIFVNRTGVKIDEKSTLGLAHALKSGEVLVLEDSQLFDRALQNVIGNLRKVKEANL</sequence>
<gene>
    <name evidence="2" type="ORF">Kalk_17530</name>
</gene>
<dbReference type="AlphaFoldDB" id="A0A2K9LPB1"/>
<evidence type="ECO:0000313" key="3">
    <source>
        <dbReference type="Proteomes" id="UP000235116"/>
    </source>
</evidence>
<evidence type="ECO:0008006" key="4">
    <source>
        <dbReference type="Google" id="ProtNLM"/>
    </source>
</evidence>
<proteinExistence type="predicted"/>
<evidence type="ECO:0000313" key="2">
    <source>
        <dbReference type="EMBL" id="AUM14113.1"/>
    </source>
</evidence>
<feature type="region of interest" description="Disordered" evidence="1">
    <location>
        <begin position="253"/>
        <end position="272"/>
    </location>
</feature>
<reference evidence="3" key="1">
    <citation type="submission" date="2017-08" db="EMBL/GenBank/DDBJ databases">
        <title>Direct submision.</title>
        <authorList>
            <person name="Kim S.-J."/>
            <person name="Rhee S.-K."/>
        </authorList>
    </citation>
    <scope>NUCLEOTIDE SEQUENCE [LARGE SCALE GENOMIC DNA]</scope>
    <source>
        <strain evidence="3">GI5</strain>
    </source>
</reference>
<accession>A0A2K9LPB1</accession>
<dbReference type="InterPro" id="IPR012434">
    <property type="entry name" value="DUF1631"/>
</dbReference>
<feature type="compositionally biased region" description="Polar residues" evidence="1">
    <location>
        <begin position="20"/>
        <end position="36"/>
    </location>
</feature>
<protein>
    <recommendedName>
        <fullName evidence="4">Thymidine phosphorylase</fullName>
    </recommendedName>
</protein>
<feature type="region of interest" description="Disordered" evidence="1">
    <location>
        <begin position="1"/>
        <end position="36"/>
    </location>
</feature>
<dbReference type="Pfam" id="PF07793">
    <property type="entry name" value="DUF1631"/>
    <property type="match status" value="1"/>
</dbReference>
<dbReference type="RefSeq" id="WP_101895488.1">
    <property type="nucleotide sequence ID" value="NZ_CP022684.1"/>
</dbReference>